<evidence type="ECO:0000313" key="2">
    <source>
        <dbReference type="Proteomes" id="UP000054560"/>
    </source>
</evidence>
<proteinExistence type="predicted"/>
<protein>
    <submittedName>
        <fullName evidence="1">Uncharacterized protein</fullName>
    </submittedName>
</protein>
<organism evidence="1 2">
    <name type="scientific">Sphaeroforma arctica JP610</name>
    <dbReference type="NCBI Taxonomy" id="667725"/>
    <lineage>
        <taxon>Eukaryota</taxon>
        <taxon>Ichthyosporea</taxon>
        <taxon>Ichthyophonida</taxon>
        <taxon>Sphaeroforma</taxon>
    </lineage>
</organism>
<reference evidence="1 2" key="1">
    <citation type="submission" date="2011-02" db="EMBL/GenBank/DDBJ databases">
        <title>The Genome Sequence of Sphaeroforma arctica JP610.</title>
        <authorList>
            <consortium name="The Broad Institute Genome Sequencing Platform"/>
            <person name="Russ C."/>
            <person name="Cuomo C."/>
            <person name="Young S.K."/>
            <person name="Zeng Q."/>
            <person name="Gargeya S."/>
            <person name="Alvarado L."/>
            <person name="Berlin A."/>
            <person name="Chapman S.B."/>
            <person name="Chen Z."/>
            <person name="Freedman E."/>
            <person name="Gellesch M."/>
            <person name="Goldberg J."/>
            <person name="Griggs A."/>
            <person name="Gujja S."/>
            <person name="Heilman E."/>
            <person name="Heiman D."/>
            <person name="Howarth C."/>
            <person name="Mehta T."/>
            <person name="Neiman D."/>
            <person name="Pearson M."/>
            <person name="Roberts A."/>
            <person name="Saif S."/>
            <person name="Shea T."/>
            <person name="Shenoy N."/>
            <person name="Sisk P."/>
            <person name="Stolte C."/>
            <person name="Sykes S."/>
            <person name="White J."/>
            <person name="Yandava C."/>
            <person name="Burger G."/>
            <person name="Gray M.W."/>
            <person name="Holland P.W.H."/>
            <person name="King N."/>
            <person name="Lang F.B.F."/>
            <person name="Roger A.J."/>
            <person name="Ruiz-Trillo I."/>
            <person name="Haas B."/>
            <person name="Nusbaum C."/>
            <person name="Birren B."/>
        </authorList>
    </citation>
    <scope>NUCLEOTIDE SEQUENCE [LARGE SCALE GENOMIC DNA]</scope>
    <source>
        <strain evidence="1 2">JP610</strain>
    </source>
</reference>
<evidence type="ECO:0000313" key="1">
    <source>
        <dbReference type="EMBL" id="KNC85635.1"/>
    </source>
</evidence>
<gene>
    <name evidence="1" type="ORF">SARC_02208</name>
</gene>
<dbReference type="Proteomes" id="UP000054560">
    <property type="component" value="Unassembled WGS sequence"/>
</dbReference>
<name>A0A0L0G9H0_9EUKA</name>
<sequence length="110" mass="12529">MPKTSDLEAAMCRQKTPNLPDSAWDIGKWLSRQVKQLAQFFPIPRHNIALASTEAILEHINEEGERRTELWNWVEAKGGVMELVIREHGNNIVPVLVLLVQAALMFQITK</sequence>
<dbReference type="RefSeq" id="XP_014159537.1">
    <property type="nucleotide sequence ID" value="XM_014304062.1"/>
</dbReference>
<dbReference type="GeneID" id="25902712"/>
<dbReference type="EMBL" id="KQ241692">
    <property type="protein sequence ID" value="KNC85635.1"/>
    <property type="molecule type" value="Genomic_DNA"/>
</dbReference>
<accession>A0A0L0G9H0</accession>
<dbReference type="AlphaFoldDB" id="A0A0L0G9H0"/>
<keyword evidence="2" id="KW-1185">Reference proteome</keyword>